<dbReference type="InterPro" id="IPR049472">
    <property type="entry name" value="MRNIP_N"/>
</dbReference>
<dbReference type="PANTHER" id="PTHR15863">
    <property type="entry name" value="MRN COMPLEX-INTERACTING PROTEIN"/>
    <property type="match status" value="1"/>
</dbReference>
<organism evidence="3 4">
    <name type="scientific">Aristolochia fimbriata</name>
    <name type="common">White veined hardy Dutchman's pipe vine</name>
    <dbReference type="NCBI Taxonomy" id="158543"/>
    <lineage>
        <taxon>Eukaryota</taxon>
        <taxon>Viridiplantae</taxon>
        <taxon>Streptophyta</taxon>
        <taxon>Embryophyta</taxon>
        <taxon>Tracheophyta</taxon>
        <taxon>Spermatophyta</taxon>
        <taxon>Magnoliopsida</taxon>
        <taxon>Magnoliidae</taxon>
        <taxon>Piperales</taxon>
        <taxon>Aristolochiaceae</taxon>
        <taxon>Aristolochia</taxon>
    </lineage>
</organism>
<feature type="domain" description="MRN complex-interacting protein N-terminal" evidence="2">
    <location>
        <begin position="8"/>
        <end position="71"/>
    </location>
</feature>
<sequence>MSTIFVALQCCQCDTMQVKQQKKSSNKWTCVICNQRQSVRKVFARGFQAKDVRKFVQDFNMSRQIAEASLCVSSDDMPPRPRGGESVELKKRTDWTEYLDDRDKENDDPNSDGEIQIITEPQRPRELFKRARLSANYHSPNTNIAGETKLVKPNFSTRKGNQNYVIQQKESEDRKRGKRVNITQNASKWCEYLDEEEKEKVIGEDRDSPNLYMTSAMEEG</sequence>
<accession>A0AAV7DUK6</accession>
<protein>
    <recommendedName>
        <fullName evidence="2">MRN complex-interacting protein N-terminal domain-containing protein</fullName>
    </recommendedName>
</protein>
<evidence type="ECO:0000313" key="4">
    <source>
        <dbReference type="Proteomes" id="UP000825729"/>
    </source>
</evidence>
<evidence type="ECO:0000259" key="2">
    <source>
        <dbReference type="Pfam" id="PF15749"/>
    </source>
</evidence>
<dbReference type="GO" id="GO:0005634">
    <property type="term" value="C:nucleus"/>
    <property type="evidence" value="ECO:0007669"/>
    <property type="project" value="TreeGrafter"/>
</dbReference>
<dbReference type="EMBL" id="JAINDJ010000008">
    <property type="protein sequence ID" value="KAG9439645.1"/>
    <property type="molecule type" value="Genomic_DNA"/>
</dbReference>
<dbReference type="AlphaFoldDB" id="A0AAV7DUK6"/>
<dbReference type="InterPro" id="IPR032739">
    <property type="entry name" value="MRNIP"/>
</dbReference>
<name>A0AAV7DUK6_ARIFI</name>
<evidence type="ECO:0000313" key="3">
    <source>
        <dbReference type="EMBL" id="KAG9439645.1"/>
    </source>
</evidence>
<evidence type="ECO:0000256" key="1">
    <source>
        <dbReference type="SAM" id="MobiDB-lite"/>
    </source>
</evidence>
<feature type="compositionally biased region" description="Basic and acidic residues" evidence="1">
    <location>
        <begin position="77"/>
        <end position="92"/>
    </location>
</feature>
<feature type="region of interest" description="Disordered" evidence="1">
    <location>
        <begin position="73"/>
        <end position="92"/>
    </location>
</feature>
<dbReference type="GO" id="GO:0003682">
    <property type="term" value="F:chromatin binding"/>
    <property type="evidence" value="ECO:0007669"/>
    <property type="project" value="TreeGrafter"/>
</dbReference>
<gene>
    <name evidence="3" type="ORF">H6P81_019810</name>
</gene>
<proteinExistence type="predicted"/>
<dbReference type="Pfam" id="PF15749">
    <property type="entry name" value="MRNIP"/>
    <property type="match status" value="1"/>
</dbReference>
<dbReference type="GO" id="GO:0007095">
    <property type="term" value="P:mitotic G2 DNA damage checkpoint signaling"/>
    <property type="evidence" value="ECO:0007669"/>
    <property type="project" value="TreeGrafter"/>
</dbReference>
<keyword evidence="4" id="KW-1185">Reference proteome</keyword>
<reference evidence="3 4" key="1">
    <citation type="submission" date="2021-07" db="EMBL/GenBank/DDBJ databases">
        <title>The Aristolochia fimbriata genome: insights into angiosperm evolution, floral development and chemical biosynthesis.</title>
        <authorList>
            <person name="Jiao Y."/>
        </authorList>
    </citation>
    <scope>NUCLEOTIDE SEQUENCE [LARGE SCALE GENOMIC DNA]</scope>
    <source>
        <strain evidence="3">IBCAS-2021</strain>
        <tissue evidence="3">Leaf</tissue>
    </source>
</reference>
<dbReference type="PANTHER" id="PTHR15863:SF2">
    <property type="entry name" value="MRN COMPLEX-INTERACTING PROTEIN"/>
    <property type="match status" value="1"/>
</dbReference>
<comment type="caution">
    <text evidence="3">The sequence shown here is derived from an EMBL/GenBank/DDBJ whole genome shotgun (WGS) entry which is preliminary data.</text>
</comment>
<dbReference type="Proteomes" id="UP000825729">
    <property type="component" value="Unassembled WGS sequence"/>
</dbReference>
<feature type="region of interest" description="Disordered" evidence="1">
    <location>
        <begin position="200"/>
        <end position="220"/>
    </location>
</feature>